<evidence type="ECO:0000259" key="14">
    <source>
        <dbReference type="PROSITE" id="PS50885"/>
    </source>
</evidence>
<dbReference type="SMART" id="SM00388">
    <property type="entry name" value="HisKA"/>
    <property type="match status" value="1"/>
</dbReference>
<dbReference type="InterPro" id="IPR050351">
    <property type="entry name" value="BphY/WalK/GraS-like"/>
</dbReference>
<dbReference type="FunFam" id="1.10.287.130:FF:000001">
    <property type="entry name" value="Two-component sensor histidine kinase"/>
    <property type="match status" value="1"/>
</dbReference>
<reference evidence="15 16" key="1">
    <citation type="submission" date="2018-08" db="EMBL/GenBank/DDBJ databases">
        <title>Bacillus jemisoniae sp. nov., Bacillus chryseoplanitiae sp. nov., Bacillus resnikiae sp. nov., and Bacillus frankliniae sp. nov., isolated from Viking spacecraft and associated surfaces.</title>
        <authorList>
            <person name="Seuylemezian A."/>
            <person name="Vaishampayan P."/>
        </authorList>
    </citation>
    <scope>NUCLEOTIDE SEQUENCE [LARGE SCALE GENOMIC DNA]</scope>
    <source>
        <strain evidence="15 16">JJ-247</strain>
    </source>
</reference>
<dbReference type="GO" id="GO:0005524">
    <property type="term" value="F:ATP binding"/>
    <property type="evidence" value="ECO:0007669"/>
    <property type="project" value="UniProtKB-KW"/>
</dbReference>
<dbReference type="InterPro" id="IPR036890">
    <property type="entry name" value="HATPase_C_sf"/>
</dbReference>
<dbReference type="EC" id="2.7.13.3" evidence="3"/>
<evidence type="ECO:0000256" key="5">
    <source>
        <dbReference type="ARBA" id="ARBA00022553"/>
    </source>
</evidence>
<evidence type="ECO:0000256" key="9">
    <source>
        <dbReference type="ARBA" id="ARBA00022840"/>
    </source>
</evidence>
<dbReference type="Proteomes" id="UP000265816">
    <property type="component" value="Unassembled WGS sequence"/>
</dbReference>
<dbReference type="Gene3D" id="1.10.287.130">
    <property type="match status" value="1"/>
</dbReference>
<evidence type="ECO:0000313" key="16">
    <source>
        <dbReference type="Proteomes" id="UP000265816"/>
    </source>
</evidence>
<dbReference type="PANTHER" id="PTHR45453">
    <property type="entry name" value="PHOSPHATE REGULON SENSOR PROTEIN PHOR"/>
    <property type="match status" value="1"/>
</dbReference>
<dbReference type="PANTHER" id="PTHR45453:SF1">
    <property type="entry name" value="PHOSPHATE REGULON SENSOR PROTEIN PHOR"/>
    <property type="match status" value="1"/>
</dbReference>
<dbReference type="InterPro" id="IPR004358">
    <property type="entry name" value="Sig_transdc_His_kin-like_C"/>
</dbReference>
<dbReference type="SUPFAM" id="SSF55874">
    <property type="entry name" value="ATPase domain of HSP90 chaperone/DNA topoisomerase II/histidine kinase"/>
    <property type="match status" value="1"/>
</dbReference>
<dbReference type="CDD" id="cd06225">
    <property type="entry name" value="HAMP"/>
    <property type="match status" value="1"/>
</dbReference>
<sequence>MGRISIKIGIVFFASIILIEGVLFYFLHSSIIHSRISEELAALQMRGNNHRDVLESAYGAETIHHITAMESSLDTHVVITGPDRKIVASSRPVDGDIQNSVQRTPGKVQRDGRILEGNWKERKYISSVSPLDSGGAVYMFQDTDRVQGLISKLNEHFLLAGTLLVIMMVMIFSFLSKFITNPMIKMNEATKRISAGDYSVTLPRLGKDELGELGESIAVLASDLKHIKKERNEFLASISHELRTPLTYLKGYADIACKPRIDDKDRMDYLRIIKEEASRLSVLVQELFDLAKMDENSFSITPRRTDLNLFLSEIHRKISPSFSEEEMQLELHCPKGIHADIDPARFEQVILNLLDNARKYSGRHTVTKLEAFSRGDNVHIHVSDEGKGIPKEDLPWIFDRFYRVDKSRSKQLGGSGLGLAIARELVEAHGGSISAESELNSGTTFEIILPS</sequence>
<evidence type="ECO:0000256" key="2">
    <source>
        <dbReference type="ARBA" id="ARBA00004651"/>
    </source>
</evidence>
<evidence type="ECO:0000256" key="11">
    <source>
        <dbReference type="ARBA" id="ARBA00023136"/>
    </source>
</evidence>
<feature type="domain" description="Histidine kinase" evidence="13">
    <location>
        <begin position="237"/>
        <end position="451"/>
    </location>
</feature>
<comment type="subcellular location">
    <subcellularLocation>
        <location evidence="2">Cell membrane</location>
        <topology evidence="2">Multi-pass membrane protein</topology>
    </subcellularLocation>
</comment>
<dbReference type="InterPro" id="IPR003594">
    <property type="entry name" value="HATPase_dom"/>
</dbReference>
<evidence type="ECO:0000256" key="6">
    <source>
        <dbReference type="ARBA" id="ARBA00022679"/>
    </source>
</evidence>
<evidence type="ECO:0000256" key="4">
    <source>
        <dbReference type="ARBA" id="ARBA00022475"/>
    </source>
</evidence>
<dbReference type="Gene3D" id="3.30.565.10">
    <property type="entry name" value="Histidine kinase-like ATPase, C-terminal domain"/>
    <property type="match status" value="1"/>
</dbReference>
<keyword evidence="7" id="KW-0547">Nucleotide-binding</keyword>
<dbReference type="GO" id="GO:0016036">
    <property type="term" value="P:cellular response to phosphate starvation"/>
    <property type="evidence" value="ECO:0007669"/>
    <property type="project" value="TreeGrafter"/>
</dbReference>
<feature type="transmembrane region" description="Helical" evidence="12">
    <location>
        <begin position="157"/>
        <end position="175"/>
    </location>
</feature>
<name>A0A398BBR4_9BACI</name>
<dbReference type="CDD" id="cd00075">
    <property type="entry name" value="HATPase"/>
    <property type="match status" value="1"/>
</dbReference>
<feature type="transmembrane region" description="Helical" evidence="12">
    <location>
        <begin position="6"/>
        <end position="27"/>
    </location>
</feature>
<evidence type="ECO:0000256" key="12">
    <source>
        <dbReference type="SAM" id="Phobius"/>
    </source>
</evidence>
<dbReference type="PROSITE" id="PS50885">
    <property type="entry name" value="HAMP"/>
    <property type="match status" value="1"/>
</dbReference>
<dbReference type="Gene3D" id="6.10.340.10">
    <property type="match status" value="1"/>
</dbReference>
<evidence type="ECO:0000256" key="3">
    <source>
        <dbReference type="ARBA" id="ARBA00012438"/>
    </source>
</evidence>
<comment type="catalytic activity">
    <reaction evidence="1">
        <text>ATP + protein L-histidine = ADP + protein N-phospho-L-histidine.</text>
        <dbReference type="EC" id="2.7.13.3"/>
    </reaction>
</comment>
<keyword evidence="9" id="KW-0067">ATP-binding</keyword>
<evidence type="ECO:0000256" key="8">
    <source>
        <dbReference type="ARBA" id="ARBA00022777"/>
    </source>
</evidence>
<keyword evidence="5" id="KW-0597">Phosphoprotein</keyword>
<dbReference type="InterPro" id="IPR036097">
    <property type="entry name" value="HisK_dim/P_sf"/>
</dbReference>
<proteinExistence type="predicted"/>
<evidence type="ECO:0000313" key="15">
    <source>
        <dbReference type="EMBL" id="RID86278.1"/>
    </source>
</evidence>
<dbReference type="InterPro" id="IPR003661">
    <property type="entry name" value="HisK_dim/P_dom"/>
</dbReference>
<dbReference type="SMART" id="SM00304">
    <property type="entry name" value="HAMP"/>
    <property type="match status" value="1"/>
</dbReference>
<organism evidence="15 16">
    <name type="scientific">Mesobacillus zeae</name>
    <dbReference type="NCBI Taxonomy" id="1917180"/>
    <lineage>
        <taxon>Bacteria</taxon>
        <taxon>Bacillati</taxon>
        <taxon>Bacillota</taxon>
        <taxon>Bacilli</taxon>
        <taxon>Bacillales</taxon>
        <taxon>Bacillaceae</taxon>
        <taxon>Mesobacillus</taxon>
    </lineage>
</organism>
<dbReference type="SUPFAM" id="SSF47384">
    <property type="entry name" value="Homodimeric domain of signal transducing histidine kinase"/>
    <property type="match status" value="1"/>
</dbReference>
<dbReference type="PROSITE" id="PS50109">
    <property type="entry name" value="HIS_KIN"/>
    <property type="match status" value="1"/>
</dbReference>
<keyword evidence="4" id="KW-1003">Cell membrane</keyword>
<evidence type="ECO:0000259" key="13">
    <source>
        <dbReference type="PROSITE" id="PS50109"/>
    </source>
</evidence>
<dbReference type="EMBL" id="QWVT01000013">
    <property type="protein sequence ID" value="RID86278.1"/>
    <property type="molecule type" value="Genomic_DNA"/>
</dbReference>
<gene>
    <name evidence="15" type="ORF">D1970_07055</name>
</gene>
<keyword evidence="10" id="KW-0902">Two-component regulatory system</keyword>
<dbReference type="AlphaFoldDB" id="A0A398BBR4"/>
<evidence type="ECO:0000256" key="10">
    <source>
        <dbReference type="ARBA" id="ARBA00023012"/>
    </source>
</evidence>
<dbReference type="FunFam" id="3.30.565.10:FF:000006">
    <property type="entry name" value="Sensor histidine kinase WalK"/>
    <property type="match status" value="1"/>
</dbReference>
<keyword evidence="8 15" id="KW-0418">Kinase</keyword>
<accession>A0A398BBR4</accession>
<dbReference type="GO" id="GO:0004721">
    <property type="term" value="F:phosphoprotein phosphatase activity"/>
    <property type="evidence" value="ECO:0007669"/>
    <property type="project" value="TreeGrafter"/>
</dbReference>
<keyword evidence="6" id="KW-0808">Transferase</keyword>
<dbReference type="Pfam" id="PF00672">
    <property type="entry name" value="HAMP"/>
    <property type="match status" value="1"/>
</dbReference>
<dbReference type="CDD" id="cd00082">
    <property type="entry name" value="HisKA"/>
    <property type="match status" value="1"/>
</dbReference>
<feature type="domain" description="HAMP" evidence="14">
    <location>
        <begin position="177"/>
        <end position="229"/>
    </location>
</feature>
<keyword evidence="11 12" id="KW-0472">Membrane</keyword>
<dbReference type="RefSeq" id="WP_119112184.1">
    <property type="nucleotide sequence ID" value="NZ_CBCSEO010000004.1"/>
</dbReference>
<keyword evidence="16" id="KW-1185">Reference proteome</keyword>
<protein>
    <recommendedName>
        <fullName evidence="3">histidine kinase</fullName>
        <ecNumber evidence="3">2.7.13.3</ecNumber>
    </recommendedName>
</protein>
<dbReference type="GO" id="GO:0005886">
    <property type="term" value="C:plasma membrane"/>
    <property type="evidence" value="ECO:0007669"/>
    <property type="project" value="UniProtKB-SubCell"/>
</dbReference>
<dbReference type="InterPro" id="IPR005467">
    <property type="entry name" value="His_kinase_dom"/>
</dbReference>
<evidence type="ECO:0000256" key="1">
    <source>
        <dbReference type="ARBA" id="ARBA00000085"/>
    </source>
</evidence>
<dbReference type="InterPro" id="IPR003660">
    <property type="entry name" value="HAMP_dom"/>
</dbReference>
<comment type="caution">
    <text evidence="15">The sequence shown here is derived from an EMBL/GenBank/DDBJ whole genome shotgun (WGS) entry which is preliminary data.</text>
</comment>
<keyword evidence="12" id="KW-0812">Transmembrane</keyword>
<evidence type="ECO:0000256" key="7">
    <source>
        <dbReference type="ARBA" id="ARBA00022741"/>
    </source>
</evidence>
<dbReference type="SUPFAM" id="SSF158472">
    <property type="entry name" value="HAMP domain-like"/>
    <property type="match status" value="1"/>
</dbReference>
<dbReference type="SMART" id="SM00387">
    <property type="entry name" value="HATPase_c"/>
    <property type="match status" value="1"/>
</dbReference>
<dbReference type="GO" id="GO:0000155">
    <property type="term" value="F:phosphorelay sensor kinase activity"/>
    <property type="evidence" value="ECO:0007669"/>
    <property type="project" value="InterPro"/>
</dbReference>
<keyword evidence="12" id="KW-1133">Transmembrane helix</keyword>
<dbReference type="OrthoDB" id="9813151at2"/>
<dbReference type="PRINTS" id="PR00344">
    <property type="entry name" value="BCTRLSENSOR"/>
</dbReference>
<dbReference type="Pfam" id="PF02518">
    <property type="entry name" value="HATPase_c"/>
    <property type="match status" value="1"/>
</dbReference>
<dbReference type="Pfam" id="PF00512">
    <property type="entry name" value="HisKA"/>
    <property type="match status" value="1"/>
</dbReference>